<feature type="transmembrane region" description="Helical" evidence="2">
    <location>
        <begin position="179"/>
        <end position="199"/>
    </location>
</feature>
<dbReference type="PROSITE" id="PS50112">
    <property type="entry name" value="PAS"/>
    <property type="match status" value="1"/>
</dbReference>
<feature type="transmembrane region" description="Helical" evidence="2">
    <location>
        <begin position="149"/>
        <end position="167"/>
    </location>
</feature>
<feature type="transmembrane region" description="Helical" evidence="2">
    <location>
        <begin position="924"/>
        <end position="947"/>
    </location>
</feature>
<dbReference type="SUPFAM" id="SSF55073">
    <property type="entry name" value="Nucleotide cyclase"/>
    <property type="match status" value="1"/>
</dbReference>
<organism evidence="5 6">
    <name type="scientific">Tritrichomonas musculus</name>
    <dbReference type="NCBI Taxonomy" id="1915356"/>
    <lineage>
        <taxon>Eukaryota</taxon>
        <taxon>Metamonada</taxon>
        <taxon>Parabasalia</taxon>
        <taxon>Tritrichomonadida</taxon>
        <taxon>Tritrichomonadidae</taxon>
        <taxon>Tritrichomonas</taxon>
    </lineage>
</organism>
<reference evidence="5 6" key="1">
    <citation type="submission" date="2024-04" db="EMBL/GenBank/DDBJ databases">
        <title>Tritrichomonas musculus Genome.</title>
        <authorList>
            <person name="Alves-Ferreira E."/>
            <person name="Grigg M."/>
            <person name="Lorenzi H."/>
            <person name="Galac M."/>
        </authorList>
    </citation>
    <scope>NUCLEOTIDE SEQUENCE [LARGE SCALE GENOMIC DNA]</scope>
    <source>
        <strain evidence="5 6">EAF2021</strain>
    </source>
</reference>
<feature type="domain" description="Guanylate cyclase" evidence="4">
    <location>
        <begin position="1549"/>
        <end position="1691"/>
    </location>
</feature>
<keyword evidence="2" id="KW-1133">Transmembrane helix</keyword>
<dbReference type="InterPro" id="IPR035965">
    <property type="entry name" value="PAS-like_dom_sf"/>
</dbReference>
<proteinExistence type="predicted"/>
<keyword evidence="6" id="KW-1185">Reference proteome</keyword>
<keyword evidence="2" id="KW-0472">Membrane</keyword>
<protein>
    <recommendedName>
        <fullName evidence="7">PAS domain-containing protein</fullName>
    </recommendedName>
</protein>
<gene>
    <name evidence="5" type="ORF">M9Y10_005899</name>
</gene>
<dbReference type="EMBL" id="JAPFFF010000012">
    <property type="protein sequence ID" value="KAK8875724.1"/>
    <property type="molecule type" value="Genomic_DNA"/>
</dbReference>
<evidence type="ECO:0008006" key="7">
    <source>
        <dbReference type="Google" id="ProtNLM"/>
    </source>
</evidence>
<feature type="transmembrane region" description="Helical" evidence="2">
    <location>
        <begin position="122"/>
        <end position="143"/>
    </location>
</feature>
<dbReference type="SUPFAM" id="SSF55785">
    <property type="entry name" value="PYP-like sensor domain (PAS domain)"/>
    <property type="match status" value="1"/>
</dbReference>
<evidence type="ECO:0000313" key="5">
    <source>
        <dbReference type="EMBL" id="KAK8875724.1"/>
    </source>
</evidence>
<evidence type="ECO:0000256" key="2">
    <source>
        <dbReference type="SAM" id="Phobius"/>
    </source>
</evidence>
<sequence>MSFKSDNAIINKNYEFQSSNNNNNFHFINTVNDDQRKFTLKKRKKRSFADEYTKQNLPSPTYKENDGINLFLDSNFSKYVFSLIISFALAILIFTEVIINFHFVSESPYLNRTLISMWDPKVFTLSLFCLGITQFSYIFLSILPSWCTVFYQIISLVFIAYIIYYTFFQPFIFICVNSYIQSLLTSSFFGTFFVIVYTLKPSRVVLSLINGSIFFFFIFFILFYFINKKIISTINSKLSPSNNLINHINDSNDDRSLKKKLLNDQNHELNDIEKRELFDSYVFQSIEHALLYLRVGISCASPYFVDFSFIRYMKECYGQNEIQFFILQLTALFPSQHQFLSFCMSNMSKKEDFFNIFEMFFIYQLRRINTIRQSSVSRDVQNEFIFLEKKSDECISTIRGFWSELLQSKTDFTPTSLGYIRRMTLNTRSCYIDAIEKFPNSQQILNSYARFLCESCGDYIECTRIGQKMRMIEKGKNVNVDLCFHSFVNVFPHYLKKSILDMKGCFIANTESFISQQSSSSLSDDKLSASLDNSRRMYLNGQINYNNCNNNYSMTNRKKYREEFEQLIDKEHFDTLINSLYDYGKQRISIQQIVYKSHNKELTMSRIISIVQIAVTILLTFLSFFYFDKVGNPVQIMESSTRVSNIISSIQYCSLIAGVRYLSEQYQANISSSIIRNLNIRYENLPDFPCTFISPMTALDQKKKSISDFLDAEMKFLLNNPENHQNEIKIYTEMNSNNQSIDNYNENSTIGHENGVFIYKFVNKNPHIYKIALRNGIEYFQICAERLAYEHFMLENSDSNQKNFSSFYDTYFELLMNGLTLSEPFYHLFQAISDNGVYASNSIKHFLIVISEVVLVICFLFFSIARIYNFIKIKKGLKYSSMVLRKIKNEDISESFKPIYLKSKKPIKIHSTNKHSIHDHSPSLILLQIVSICSLICFIGFSSGFIIQFSGAFSFINKAFQWAKNGASRFLSLSRMMNALISRKIGIVDFNIANGMNQEVIELLQLSHNLDLSIIGKGKELDQFYFMINDHIYLSDLFSSESKNDNETSKKSKHPFHLNTRKRKKMSSHFNYSINLLNHDSANQMIYTTTKCVDYYDNTNVSTQMNLATYLDCISIENKINLGIHFYFLMENSIDKSPNLIESPEFITILFIIDKYLYSDLPKFQQQISHIAQSEINNQMSNVRVIGFIGIAVAFALFLLENLLIHFIYLSYDAFRQLILVLPPSAFTNNPCLVNYFTSMISNIKVNSKMLKSSVINPLSSMVQLRDKVYSNEDILINSMDHSAISTCKDLIIQCVNPAVQKMTGFPSDQLLGQGLTYLIPLKSKEDKSSILDKVPFYQRLEEIQSNSGDRFAEVNAKCLNDKGEELQVQATIIGIFDQKRNVNKTGKNDLKINKSNNNVYDEIDDNDNNNSNESENDEEFVGATIILKDISVEVKQEKIMKETKKKTEALLNLLLPQPVLEEIRSFRKPIFKNVETATLIKMELTGLDEYVSSLMPKHMMYFLQILYNEIRKINNKKEILLFTKPESERRPNNRMLIPKTSSYDFNFDISAITELDDGFPFKKENFDENFLNDQKNDCDDEYEYDINDNDEICDFGCIYNIRNDNDNFVSIAGLFDTQDELQKQAESCVRYALKVKEIVDKIGLEDRIGVFISARIAVCMGGPVAGFVENPENPNVEIFSDLLKESDIIKDNGEVGSVYINENVYKYLNKKNYEIEEKCIKYRKPITCFSSVTTENDVKNENNSDIEINIYNETEYEEEEEEEIDVNDNYNSSNGSNINIENDIFVGSKSSIDDIYNIQKVYVVNKCLRKKKKSNLEEKNISEKNIFLLPADSTE</sequence>
<feature type="transmembrane region" description="Helical" evidence="2">
    <location>
        <begin position="79"/>
        <end position="101"/>
    </location>
</feature>
<evidence type="ECO:0000259" key="4">
    <source>
        <dbReference type="PROSITE" id="PS50125"/>
    </source>
</evidence>
<dbReference type="InterPro" id="IPR000014">
    <property type="entry name" value="PAS"/>
</dbReference>
<accession>A0ABR2JD32</accession>
<feature type="transmembrane region" description="Helical" evidence="2">
    <location>
        <begin position="1185"/>
        <end position="1210"/>
    </location>
</feature>
<comment type="caution">
    <text evidence="5">The sequence shown here is derived from an EMBL/GenBank/DDBJ whole genome shotgun (WGS) entry which is preliminary data.</text>
</comment>
<dbReference type="InterPro" id="IPR001054">
    <property type="entry name" value="A/G_cyclase"/>
</dbReference>
<dbReference type="Proteomes" id="UP001470230">
    <property type="component" value="Unassembled WGS sequence"/>
</dbReference>
<feature type="transmembrane region" description="Helical" evidence="2">
    <location>
        <begin position="607"/>
        <end position="627"/>
    </location>
</feature>
<dbReference type="Pfam" id="PF13426">
    <property type="entry name" value="PAS_9"/>
    <property type="match status" value="1"/>
</dbReference>
<keyword evidence="2" id="KW-0812">Transmembrane</keyword>
<dbReference type="InterPro" id="IPR029787">
    <property type="entry name" value="Nucleotide_cyclase"/>
</dbReference>
<feature type="region of interest" description="Disordered" evidence="1">
    <location>
        <begin position="1387"/>
        <end position="1418"/>
    </location>
</feature>
<dbReference type="PROSITE" id="PS50125">
    <property type="entry name" value="GUANYLATE_CYCLASE_2"/>
    <property type="match status" value="1"/>
</dbReference>
<dbReference type="Gene3D" id="3.30.70.1230">
    <property type="entry name" value="Nucleotide cyclase"/>
    <property type="match status" value="1"/>
</dbReference>
<dbReference type="PANTHER" id="PTHR42264">
    <property type="entry name" value="EPHRIN_REC_LIKE DOMAIN-CONTAINING PROTEIN"/>
    <property type="match status" value="1"/>
</dbReference>
<name>A0ABR2JD32_9EUKA</name>
<feature type="transmembrane region" description="Helical" evidence="2">
    <location>
        <begin position="846"/>
        <end position="868"/>
    </location>
</feature>
<dbReference type="Gene3D" id="3.30.450.20">
    <property type="entry name" value="PAS domain"/>
    <property type="match status" value="1"/>
</dbReference>
<feature type="transmembrane region" description="Helical" evidence="2">
    <location>
        <begin position="205"/>
        <end position="226"/>
    </location>
</feature>
<feature type="domain" description="PAS" evidence="3">
    <location>
        <begin position="1296"/>
        <end position="1348"/>
    </location>
</feature>
<evidence type="ECO:0000259" key="3">
    <source>
        <dbReference type="PROSITE" id="PS50112"/>
    </source>
</evidence>
<dbReference type="NCBIfam" id="TIGR00229">
    <property type="entry name" value="sensory_box"/>
    <property type="match status" value="1"/>
</dbReference>
<evidence type="ECO:0000313" key="6">
    <source>
        <dbReference type="Proteomes" id="UP001470230"/>
    </source>
</evidence>
<dbReference type="Pfam" id="PF00211">
    <property type="entry name" value="Guanylate_cyc"/>
    <property type="match status" value="1"/>
</dbReference>
<evidence type="ECO:0000256" key="1">
    <source>
        <dbReference type="SAM" id="MobiDB-lite"/>
    </source>
</evidence>